<evidence type="ECO:0008006" key="3">
    <source>
        <dbReference type="Google" id="ProtNLM"/>
    </source>
</evidence>
<dbReference type="InterPro" id="IPR029058">
    <property type="entry name" value="AB_hydrolase_fold"/>
</dbReference>
<proteinExistence type="predicted"/>
<evidence type="ECO:0000313" key="2">
    <source>
        <dbReference type="Proteomes" id="UP001317532"/>
    </source>
</evidence>
<dbReference type="SUPFAM" id="SSF53474">
    <property type="entry name" value="alpha/beta-Hydrolases"/>
    <property type="match status" value="1"/>
</dbReference>
<keyword evidence="2" id="KW-1185">Reference proteome</keyword>
<dbReference type="Proteomes" id="UP001317532">
    <property type="component" value="Chromosome"/>
</dbReference>
<sequence>MNTDDDLIRFEAEGAPPLPADGDVAYTEHDGARIWHAAYGDGPAVVLLHGGLGHSGNWGYQVPALVAHGYRTVVIDSRR</sequence>
<gene>
    <name evidence="1" type="ORF">WPS_30330</name>
</gene>
<name>A0AAN1XYJ3_UNVUL</name>
<dbReference type="KEGG" id="vab:WPS_30330"/>
<accession>A0AAN1XYJ3</accession>
<evidence type="ECO:0000313" key="1">
    <source>
        <dbReference type="EMBL" id="BDE07757.1"/>
    </source>
</evidence>
<dbReference type="AlphaFoldDB" id="A0AAN1XYJ3"/>
<protein>
    <recommendedName>
        <fullName evidence="3">Alpha/beta hydrolase</fullName>
    </recommendedName>
</protein>
<organism evidence="1 2">
    <name type="scientific">Vulcanimicrobium alpinum</name>
    <dbReference type="NCBI Taxonomy" id="3016050"/>
    <lineage>
        <taxon>Bacteria</taxon>
        <taxon>Bacillati</taxon>
        <taxon>Vulcanimicrobiota</taxon>
        <taxon>Vulcanimicrobiia</taxon>
        <taxon>Vulcanimicrobiales</taxon>
        <taxon>Vulcanimicrobiaceae</taxon>
        <taxon>Vulcanimicrobium</taxon>
    </lineage>
</organism>
<reference evidence="1 2" key="1">
    <citation type="journal article" date="2022" name="ISME Commun">
        <title>Vulcanimicrobium alpinus gen. nov. sp. nov., the first cultivated representative of the candidate phylum 'Eremiobacterota', is a metabolically versatile aerobic anoxygenic phototroph.</title>
        <authorList>
            <person name="Yabe S."/>
            <person name="Muto K."/>
            <person name="Abe K."/>
            <person name="Yokota A."/>
            <person name="Staudigel H."/>
            <person name="Tebo B.M."/>
        </authorList>
    </citation>
    <scope>NUCLEOTIDE SEQUENCE [LARGE SCALE GENOMIC DNA]</scope>
    <source>
        <strain evidence="1 2">WC8-2</strain>
    </source>
</reference>
<dbReference type="EMBL" id="AP025523">
    <property type="protein sequence ID" value="BDE07757.1"/>
    <property type="molecule type" value="Genomic_DNA"/>
</dbReference>
<dbReference type="Gene3D" id="3.40.50.1820">
    <property type="entry name" value="alpha/beta hydrolase"/>
    <property type="match status" value="1"/>
</dbReference>